<dbReference type="AlphaFoldDB" id="A0A0B1ZKE6"/>
<keyword evidence="2" id="KW-0479">Metal-binding</keyword>
<dbReference type="InterPro" id="IPR017850">
    <property type="entry name" value="Alkaline_phosphatase_core_sf"/>
</dbReference>
<feature type="domain" description="Sulfatase N-terminal" evidence="5">
    <location>
        <begin position="2"/>
        <end position="406"/>
    </location>
</feature>
<dbReference type="InterPro" id="IPR024607">
    <property type="entry name" value="Sulfatase_CS"/>
</dbReference>
<proteinExistence type="inferred from homology"/>
<evidence type="ECO:0000256" key="4">
    <source>
        <dbReference type="ARBA" id="ARBA00022837"/>
    </source>
</evidence>
<dbReference type="PROSITE" id="PS00523">
    <property type="entry name" value="SULFATASE_1"/>
    <property type="match status" value="1"/>
</dbReference>
<protein>
    <submittedName>
        <fullName evidence="6">Arylsulfatase</fullName>
    </submittedName>
</protein>
<dbReference type="Gene3D" id="3.30.1120.10">
    <property type="match status" value="1"/>
</dbReference>
<dbReference type="InterPro" id="IPR000917">
    <property type="entry name" value="Sulfatase_N"/>
</dbReference>
<dbReference type="SUPFAM" id="SSF53649">
    <property type="entry name" value="Alkaline phosphatase-like"/>
    <property type="match status" value="1"/>
</dbReference>
<organism evidence="6 7">
    <name type="scientific">Novosphingobium malaysiense</name>
    <dbReference type="NCBI Taxonomy" id="1348853"/>
    <lineage>
        <taxon>Bacteria</taxon>
        <taxon>Pseudomonadati</taxon>
        <taxon>Pseudomonadota</taxon>
        <taxon>Alphaproteobacteria</taxon>
        <taxon>Sphingomonadales</taxon>
        <taxon>Sphingomonadaceae</taxon>
        <taxon>Novosphingobium</taxon>
    </lineage>
</organism>
<evidence type="ECO:0000259" key="5">
    <source>
        <dbReference type="Pfam" id="PF00884"/>
    </source>
</evidence>
<dbReference type="EMBL" id="JTDI01000006">
    <property type="protein sequence ID" value="KHK89809.1"/>
    <property type="molecule type" value="Genomic_DNA"/>
</dbReference>
<evidence type="ECO:0000313" key="6">
    <source>
        <dbReference type="EMBL" id="KHK89809.1"/>
    </source>
</evidence>
<sequence>MLTDDVGFGAASAFGGPVPTPNLERLAQNGLKYTRFHTTAMCSPTRAALLTGRNHHAVGTGSLTDFAMGAPGYTGMIPKSAATIGEVLRELGYSTAWFGKHHNVPKGPFSGAGPLDYMPNHLGFDYFYGFIGSDTDQWYPTLYRNGVRVIDDADQPILDQRLADDAIHWIHQQQANGQGKPFFIYYAPGSAHTPHQAPTEWIDRFRGQFAAGWEVVRKQTLARQKAMGLIPGNTKLPPWPDDLPHWDDLAPKERAFQQRAMEAFAAQLAFQDAQFGRLLDELARMDELDNTLIVFIEGDNGPDAAASPDGSLAEGGEHANRKLSQEEHWSMIDRLGGPSAGSNYGSAWAQAMASPFPYYKQIASHLGGTRNGMVISWPDGIAARGIRTQYSHVIDVYPTLLDAAGIVVPQEVGGIPQQPVDGIDLSYSFADAQAPSQRKTQYYEMLGNRAIYDDGWLAATKPVRQPWKMASGPDAAINKAPDYEWGLYDLRHDFNETQDLAARYPDRLDALKKVFDQQALRYHVYPVNDRTDMTRVTLGARAYVAPRDHYVYWGKGLTIARDDAPQMAARSFTITAHVTGGDGVLLATGSRRGGWSFGIRDGHPFAHQAFTLMPSDQFELVSPQIVSSGQDVTLTFDFDYDGGGMGKGGIVSIAIDGRKVAHGRVEQSILVGDPVNETFDIGLDTGVPVVEVRSPSNSFTGDLKKLSVDLGPIGSHR</sequence>
<dbReference type="InterPro" id="IPR050738">
    <property type="entry name" value="Sulfatase"/>
</dbReference>
<evidence type="ECO:0000256" key="1">
    <source>
        <dbReference type="ARBA" id="ARBA00008779"/>
    </source>
</evidence>
<dbReference type="STRING" id="1348853.LK12_17955"/>
<gene>
    <name evidence="6" type="ORF">LK12_17955</name>
</gene>
<dbReference type="CDD" id="cd16025">
    <property type="entry name" value="PAS_like"/>
    <property type="match status" value="1"/>
</dbReference>
<dbReference type="Pfam" id="PF00884">
    <property type="entry name" value="Sulfatase"/>
    <property type="match status" value="1"/>
</dbReference>
<evidence type="ECO:0000256" key="2">
    <source>
        <dbReference type="ARBA" id="ARBA00022723"/>
    </source>
</evidence>
<evidence type="ECO:0000256" key="3">
    <source>
        <dbReference type="ARBA" id="ARBA00022801"/>
    </source>
</evidence>
<dbReference type="PANTHER" id="PTHR42693">
    <property type="entry name" value="ARYLSULFATASE FAMILY MEMBER"/>
    <property type="match status" value="1"/>
</dbReference>
<reference evidence="6 7" key="1">
    <citation type="submission" date="2014-10" db="EMBL/GenBank/DDBJ databases">
        <title>Genome sequence of Novosphingobium malaysiense MUSC 273(T).</title>
        <authorList>
            <person name="Lee L.-H."/>
        </authorList>
    </citation>
    <scope>NUCLEOTIDE SEQUENCE [LARGE SCALE GENOMIC DNA]</scope>
    <source>
        <strain evidence="6 7">MUSC 273</strain>
    </source>
</reference>
<keyword evidence="4" id="KW-0106">Calcium</keyword>
<dbReference type="GO" id="GO:0046872">
    <property type="term" value="F:metal ion binding"/>
    <property type="evidence" value="ECO:0007669"/>
    <property type="project" value="UniProtKB-KW"/>
</dbReference>
<dbReference type="GO" id="GO:0016787">
    <property type="term" value="F:hydrolase activity"/>
    <property type="evidence" value="ECO:0007669"/>
    <property type="project" value="UniProtKB-KW"/>
</dbReference>
<dbReference type="Proteomes" id="UP000031057">
    <property type="component" value="Unassembled WGS sequence"/>
</dbReference>
<name>A0A0B1ZKE6_9SPHN</name>
<evidence type="ECO:0000313" key="7">
    <source>
        <dbReference type="Proteomes" id="UP000031057"/>
    </source>
</evidence>
<dbReference type="PANTHER" id="PTHR42693:SF43">
    <property type="entry name" value="BLL2667 PROTEIN"/>
    <property type="match status" value="1"/>
</dbReference>
<keyword evidence="7" id="KW-1185">Reference proteome</keyword>
<comment type="similarity">
    <text evidence="1">Belongs to the sulfatase family.</text>
</comment>
<accession>A0A0B1ZKE6</accession>
<dbReference type="Gene3D" id="3.40.720.10">
    <property type="entry name" value="Alkaline Phosphatase, subunit A"/>
    <property type="match status" value="1"/>
</dbReference>
<comment type="caution">
    <text evidence="6">The sequence shown here is derived from an EMBL/GenBank/DDBJ whole genome shotgun (WGS) entry which is preliminary data.</text>
</comment>
<keyword evidence="3" id="KW-0378">Hydrolase</keyword>